<dbReference type="EMBL" id="FOLQ01000005">
    <property type="protein sequence ID" value="SFD51888.1"/>
    <property type="molecule type" value="Genomic_DNA"/>
</dbReference>
<dbReference type="Proteomes" id="UP000198598">
    <property type="component" value="Unassembled WGS sequence"/>
</dbReference>
<sequence length="31" mass="3298">MAIEGLLVHHHTQGLMVVITAMAVLVGKQSL</sequence>
<keyword evidence="1" id="KW-0472">Membrane</keyword>
<name>A0A1I1T434_9BACT</name>
<dbReference type="STRING" id="662367.SAMN05216167_105292"/>
<keyword evidence="1" id="KW-1133">Transmembrane helix</keyword>
<evidence type="ECO:0000313" key="3">
    <source>
        <dbReference type="Proteomes" id="UP000198598"/>
    </source>
</evidence>
<evidence type="ECO:0000256" key="1">
    <source>
        <dbReference type="SAM" id="Phobius"/>
    </source>
</evidence>
<protein>
    <submittedName>
        <fullName evidence="2">Uncharacterized protein</fullName>
    </submittedName>
</protein>
<gene>
    <name evidence="2" type="ORF">SAMN05216167_105292</name>
</gene>
<dbReference type="AlphaFoldDB" id="A0A1I1T434"/>
<organism evidence="2 3">
    <name type="scientific">Spirosoma endophyticum</name>
    <dbReference type="NCBI Taxonomy" id="662367"/>
    <lineage>
        <taxon>Bacteria</taxon>
        <taxon>Pseudomonadati</taxon>
        <taxon>Bacteroidota</taxon>
        <taxon>Cytophagia</taxon>
        <taxon>Cytophagales</taxon>
        <taxon>Cytophagaceae</taxon>
        <taxon>Spirosoma</taxon>
    </lineage>
</organism>
<accession>A0A1I1T434</accession>
<proteinExistence type="predicted"/>
<keyword evidence="1" id="KW-0812">Transmembrane</keyword>
<keyword evidence="3" id="KW-1185">Reference proteome</keyword>
<evidence type="ECO:0000313" key="2">
    <source>
        <dbReference type="EMBL" id="SFD51888.1"/>
    </source>
</evidence>
<feature type="transmembrane region" description="Helical" evidence="1">
    <location>
        <begin position="6"/>
        <end position="26"/>
    </location>
</feature>
<reference evidence="2 3" key="1">
    <citation type="submission" date="2016-10" db="EMBL/GenBank/DDBJ databases">
        <authorList>
            <person name="de Groot N.N."/>
        </authorList>
    </citation>
    <scope>NUCLEOTIDE SEQUENCE [LARGE SCALE GENOMIC DNA]</scope>
    <source>
        <strain evidence="2 3">DSM 26130</strain>
    </source>
</reference>